<evidence type="ECO:0000313" key="4">
    <source>
        <dbReference type="Proteomes" id="UP000591131"/>
    </source>
</evidence>
<accession>A0A7J6L2G1</accession>
<evidence type="ECO:0000313" key="3">
    <source>
        <dbReference type="EMBL" id="KAF4653342.1"/>
    </source>
</evidence>
<dbReference type="OrthoDB" id="418540at2759"/>
<feature type="transmembrane region" description="Helical" evidence="2">
    <location>
        <begin position="114"/>
        <end position="132"/>
    </location>
</feature>
<feature type="region of interest" description="Disordered" evidence="1">
    <location>
        <begin position="285"/>
        <end position="304"/>
    </location>
</feature>
<keyword evidence="4" id="KW-1185">Reference proteome</keyword>
<comment type="caution">
    <text evidence="3">The sequence shown here is derived from an EMBL/GenBank/DDBJ whole genome shotgun (WGS) entry which is preliminary data.</text>
</comment>
<feature type="compositionally biased region" description="Basic residues" evidence="1">
    <location>
        <begin position="1"/>
        <end position="11"/>
    </location>
</feature>
<sequence>MAAVPVRRRAPRSPNNTASLSEHDKHVTESAATAVPKDGVKQGGTRQPPVTRLNSLKFLYLKLAPVRAELNTEFAVATGDSPVRRYPSGSGEVAGEDRLVEETYTPLSFSWPKALLATIVLLVCVAAMDVALSRMHYHYLFRYEISPAKAEALKALSNVNATVQATNISCTVYDPSIKKTVNDCSRSVCMYEALQLADKRQQVLQTVRQTHIIGRITAEIFDRQRGVDQAAKPEILFRTKSCERIIDSVDHSNRMANMFSIAAGIGSLIGFWLLFCAILRPSVPSVPESEPETVEKVQRRRKLD</sequence>
<dbReference type="AlphaFoldDB" id="A0A7J6L2G1"/>
<feature type="region of interest" description="Disordered" evidence="1">
    <location>
        <begin position="1"/>
        <end position="48"/>
    </location>
</feature>
<keyword evidence="2" id="KW-0812">Transmembrane</keyword>
<feature type="transmembrane region" description="Helical" evidence="2">
    <location>
        <begin position="258"/>
        <end position="280"/>
    </location>
</feature>
<keyword evidence="2" id="KW-1133">Transmembrane helix</keyword>
<organism evidence="3 4">
    <name type="scientific">Perkinsus chesapeaki</name>
    <name type="common">Clam parasite</name>
    <name type="synonym">Perkinsus andrewsi</name>
    <dbReference type="NCBI Taxonomy" id="330153"/>
    <lineage>
        <taxon>Eukaryota</taxon>
        <taxon>Sar</taxon>
        <taxon>Alveolata</taxon>
        <taxon>Perkinsozoa</taxon>
        <taxon>Perkinsea</taxon>
        <taxon>Perkinsida</taxon>
        <taxon>Perkinsidae</taxon>
        <taxon>Perkinsus</taxon>
    </lineage>
</organism>
<proteinExistence type="predicted"/>
<dbReference type="EMBL" id="JAAPAO010000829">
    <property type="protein sequence ID" value="KAF4653342.1"/>
    <property type="molecule type" value="Genomic_DNA"/>
</dbReference>
<evidence type="ECO:0000256" key="2">
    <source>
        <dbReference type="SAM" id="Phobius"/>
    </source>
</evidence>
<keyword evidence="2" id="KW-0472">Membrane</keyword>
<protein>
    <submittedName>
        <fullName evidence="3">Uncharacterized protein</fullName>
    </submittedName>
</protein>
<name>A0A7J6L2G1_PERCH</name>
<gene>
    <name evidence="3" type="ORF">FOL47_010567</name>
</gene>
<reference evidence="3 4" key="1">
    <citation type="submission" date="2020-04" db="EMBL/GenBank/DDBJ databases">
        <title>Perkinsus chesapeaki whole genome sequence.</title>
        <authorList>
            <person name="Bogema D.R."/>
        </authorList>
    </citation>
    <scope>NUCLEOTIDE SEQUENCE [LARGE SCALE GENOMIC DNA]</scope>
    <source>
        <strain evidence="3">ATCC PRA-425</strain>
    </source>
</reference>
<dbReference type="Proteomes" id="UP000591131">
    <property type="component" value="Unassembled WGS sequence"/>
</dbReference>
<evidence type="ECO:0000256" key="1">
    <source>
        <dbReference type="SAM" id="MobiDB-lite"/>
    </source>
</evidence>